<evidence type="ECO:0000259" key="1">
    <source>
        <dbReference type="Pfam" id="PF07992"/>
    </source>
</evidence>
<dbReference type="InterPro" id="IPR023753">
    <property type="entry name" value="FAD/NAD-binding_dom"/>
</dbReference>
<protein>
    <recommendedName>
        <fullName evidence="1">FAD/NAD(P)-binding domain-containing protein</fullName>
    </recommendedName>
</protein>
<dbReference type="EMBL" id="BJYG01000004">
    <property type="protein sequence ID" value="GEN62321.1"/>
    <property type="molecule type" value="Genomic_DNA"/>
</dbReference>
<organism evidence="2 3">
    <name type="scientific">Acetobacter oeni</name>
    <dbReference type="NCBI Taxonomy" id="304077"/>
    <lineage>
        <taxon>Bacteria</taxon>
        <taxon>Pseudomonadati</taxon>
        <taxon>Pseudomonadota</taxon>
        <taxon>Alphaproteobacteria</taxon>
        <taxon>Acetobacterales</taxon>
        <taxon>Acetobacteraceae</taxon>
        <taxon>Acetobacter</taxon>
    </lineage>
</organism>
<dbReference type="Pfam" id="PF07992">
    <property type="entry name" value="Pyr_redox_2"/>
    <property type="match status" value="1"/>
</dbReference>
<dbReference type="InterPro" id="IPR036188">
    <property type="entry name" value="FAD/NAD-bd_sf"/>
</dbReference>
<proteinExistence type="predicted"/>
<dbReference type="AlphaFoldDB" id="A0A511XHC8"/>
<dbReference type="Proteomes" id="UP000321746">
    <property type="component" value="Unassembled WGS sequence"/>
</dbReference>
<dbReference type="PRINTS" id="PR00368">
    <property type="entry name" value="FADPNR"/>
</dbReference>
<evidence type="ECO:0000313" key="2">
    <source>
        <dbReference type="EMBL" id="GEN62321.1"/>
    </source>
</evidence>
<keyword evidence="3" id="KW-1185">Reference proteome</keyword>
<dbReference type="RefSeq" id="WP_146885774.1">
    <property type="nucleotide sequence ID" value="NZ_BJYG01000004.1"/>
</dbReference>
<comment type="caution">
    <text evidence="2">The sequence shown here is derived from an EMBL/GenBank/DDBJ whole genome shotgun (WGS) entry which is preliminary data.</text>
</comment>
<accession>A0A511XHC8</accession>
<dbReference type="OrthoDB" id="9768668at2"/>
<dbReference type="Gene3D" id="3.50.50.60">
    <property type="entry name" value="FAD/NAD(P)-binding domain"/>
    <property type="match status" value="1"/>
</dbReference>
<sequence length="488" mass="51662">MPSTSDRTHPFQLLIVGGGPGGMATLLAAHHTGQLDDLLKEGVAIVEKGSAIGAGTLGQYAINSDSSGLTFVDCLRSSSPGGLTELYNHPLTRTLAEAGDGAVALKDAAEFLNLVGARLKDIVATHKGCNVFLGHTAISARRTLNGWSVTLRDSSGQERIVYAKNVVLSTGAGQPLTRLAAETVGNASLTALCGDRLLQSDDVLSHDGLRSLTQRLKGLTSPRVAVIGGSTSAVAVCHALLNRMPEIRFSPDGVTLLHRRELRVYYPDAASALAENYTEFGPDDICNISGKVFRFAGFRLESRELVMQARGLGNRPPEPRLRLHHLATETETATRECFASADIVISALGYRPRALPVYDLSGAEIPLKAGTGPQEPLVDSQCRVLRSDGVALPGLFGMGLAAGFVPRGPLGGEASFRGQANGLWLWQKDVGSLIVNAIQNAPKYRDPSMKGSDSFTAAEKAESVADISALISPDSRKSERPDALHISL</sequence>
<name>A0A511XHC8_9PROT</name>
<feature type="domain" description="FAD/NAD(P)-binding" evidence="1">
    <location>
        <begin position="12"/>
        <end position="353"/>
    </location>
</feature>
<dbReference type="GO" id="GO:0016491">
    <property type="term" value="F:oxidoreductase activity"/>
    <property type="evidence" value="ECO:0007669"/>
    <property type="project" value="InterPro"/>
</dbReference>
<reference evidence="2 3" key="1">
    <citation type="submission" date="2019-07" db="EMBL/GenBank/DDBJ databases">
        <title>Whole genome shotgun sequence of Acetobacter oeni NBRC 105207.</title>
        <authorList>
            <person name="Hosoyama A."/>
            <person name="Uohara A."/>
            <person name="Ohji S."/>
            <person name="Ichikawa N."/>
        </authorList>
    </citation>
    <scope>NUCLEOTIDE SEQUENCE [LARGE SCALE GENOMIC DNA]</scope>
    <source>
        <strain evidence="2 3">NBRC 105207</strain>
    </source>
</reference>
<gene>
    <name evidence="2" type="ORF">AOE01nite_05450</name>
</gene>
<evidence type="ECO:0000313" key="3">
    <source>
        <dbReference type="Proteomes" id="UP000321746"/>
    </source>
</evidence>
<dbReference type="SUPFAM" id="SSF51905">
    <property type="entry name" value="FAD/NAD(P)-binding domain"/>
    <property type="match status" value="1"/>
</dbReference>